<evidence type="ECO:0000313" key="3">
    <source>
        <dbReference type="Proteomes" id="UP000767446"/>
    </source>
</evidence>
<protein>
    <submittedName>
        <fullName evidence="2">Uncharacterized protein</fullName>
    </submittedName>
</protein>
<proteinExistence type="predicted"/>
<organism evidence="2 3">
    <name type="scientific">Gomphosphaeria aponina SAG 52.96 = DSM 107014</name>
    <dbReference type="NCBI Taxonomy" id="1521640"/>
    <lineage>
        <taxon>Bacteria</taxon>
        <taxon>Bacillati</taxon>
        <taxon>Cyanobacteriota</taxon>
        <taxon>Cyanophyceae</taxon>
        <taxon>Oscillatoriophycideae</taxon>
        <taxon>Chroococcales</taxon>
        <taxon>Gomphosphaeriaceae</taxon>
        <taxon>Gomphosphaeria</taxon>
    </lineage>
</organism>
<dbReference type="AlphaFoldDB" id="A0A941JS94"/>
<comment type="caution">
    <text evidence="2">The sequence shown here is derived from an EMBL/GenBank/DDBJ whole genome shotgun (WGS) entry which is preliminary data.</text>
</comment>
<reference evidence="2" key="1">
    <citation type="submission" date="2021-02" db="EMBL/GenBank/DDBJ databases">
        <title>Metagenome analyses of Stigonema ocellatum DSM 106950, Chlorogloea purpurea SAG 13.99 and Gomphosphaeria aponina DSM 107014.</title>
        <authorList>
            <person name="Marter P."/>
            <person name="Huang S."/>
        </authorList>
    </citation>
    <scope>NUCLEOTIDE SEQUENCE</scope>
    <source>
        <strain evidence="2">JP213</strain>
    </source>
</reference>
<feature type="chain" id="PRO_5037887936" evidence="1">
    <location>
        <begin position="29"/>
        <end position="472"/>
    </location>
</feature>
<feature type="signal peptide" evidence="1">
    <location>
        <begin position="1"/>
        <end position="28"/>
    </location>
</feature>
<evidence type="ECO:0000256" key="1">
    <source>
        <dbReference type="SAM" id="SignalP"/>
    </source>
</evidence>
<dbReference type="EMBL" id="JADQBC010000004">
    <property type="protein sequence ID" value="MBR8826497.1"/>
    <property type="molecule type" value="Genomic_DNA"/>
</dbReference>
<keyword evidence="1" id="KW-0732">Signal</keyword>
<accession>A0A941JS94</accession>
<sequence>MRSPTKKRLFRWLFLTALLCSLAGGLFASEAEKDLPKIPSFSYNFQPWAVNLGTRIATLRANIPTVNQVVIVPDEATFLVAIADWSKTGRWPILIGDNYYTEMFLARFQPAKVIHLPPVKLDTPLKESMVSAVAAAWDAADVISVQETWQSLGWQPPGIVMTSEKDPAWPAAVALAADRGQPLVFLEGDFGTANQTLTPQQWQQLQQQVEHLVQLTGYSYNKLGDTIDTVTIVRQQGVKYPSPEKEKELRAVTDGLARHENGSRWGIVGWIYGDANRSVYQAMCSIFLDSQTALFYNSYQQEDSWKNYQMNTPAQELTQGGFAVKLVQRPEAGLKTWRSLSEQAWEYDWIFVNSRGSPTEFEVGDGTANVADIPQLKTPAAVYFIHSFSAATPNDSATIAGKWLENGAYAYVGSVDEPFLAAFIPPELLVRRLIFGAPFLVSARQLDSASWKLTTIGDPLMIMTKPHKRISP</sequence>
<name>A0A941JS94_9CHRO</name>
<gene>
    <name evidence="2" type="ORF">DSM107014_01090</name>
</gene>
<evidence type="ECO:0000313" key="2">
    <source>
        <dbReference type="EMBL" id="MBR8826497.1"/>
    </source>
</evidence>
<dbReference type="Proteomes" id="UP000767446">
    <property type="component" value="Unassembled WGS sequence"/>
</dbReference>